<keyword evidence="11" id="KW-1003">Cell membrane</keyword>
<feature type="transmembrane region" description="Helical" evidence="11">
    <location>
        <begin position="298"/>
        <end position="318"/>
    </location>
</feature>
<dbReference type="InterPro" id="IPR045083">
    <property type="entry name" value="ATP_synth_F0_asu_bact/mt"/>
</dbReference>
<dbReference type="EMBL" id="AANZ01000033">
    <property type="protein sequence ID" value="EAQ77459.1"/>
    <property type="molecule type" value="Genomic_DNA"/>
</dbReference>
<dbReference type="InterPro" id="IPR035908">
    <property type="entry name" value="F0_ATP_A_sf"/>
</dbReference>
<proteinExistence type="inferred from homology"/>
<evidence type="ECO:0000256" key="2">
    <source>
        <dbReference type="ARBA" id="ARBA00006810"/>
    </source>
</evidence>
<dbReference type="Gene3D" id="1.20.120.220">
    <property type="entry name" value="ATP synthase, F0 complex, subunit A"/>
    <property type="match status" value="1"/>
</dbReference>
<sequence>MASDPILHIKDSYYFEVPSWLAPSHRESLQDFPDVWIRLDPAYQLWEANLVHAKLSELSKGVPSETDFIHNWEHWQHEPGNHGKPVRRYLKELAEEKTKDDKPANPWAESWPEAQELVTVAEYRETAQPWSPKKIEGYNEVLSGKILIPQPFGQLRNLYQKDSGFCISRFMVLETLVAIVMVLVFTWYASRLKKSIVPKGRVTHLLDAFVCYLREQVIRPGIGHGADKFVPVLLTMFFFVLGCNLLGMIPWLGAPTASFSVTLSLAFATLVIGMGAGALKFGPVGVWLNLIPHMDLPLIIGIPIKIMLFVIELAGLFIKHAVLGVRLLANMVAGHLVLLGIVALGVEMSGWNLILTLPIIVGSAVLFSCLELFVAFLQAYIFTFLSSLFIGASTHHH</sequence>
<dbReference type="OrthoDB" id="9809130at2"/>
<comment type="similarity">
    <text evidence="2 11 12">Belongs to the ATPase A chain family.</text>
</comment>
<dbReference type="PANTHER" id="PTHR11410:SF0">
    <property type="entry name" value="ATP SYNTHASE SUBUNIT A"/>
    <property type="match status" value="1"/>
</dbReference>
<dbReference type="PANTHER" id="PTHR11410">
    <property type="entry name" value="ATP SYNTHASE SUBUNIT A"/>
    <property type="match status" value="1"/>
</dbReference>
<evidence type="ECO:0000256" key="6">
    <source>
        <dbReference type="ARBA" id="ARBA00022781"/>
    </source>
</evidence>
<keyword evidence="10 11" id="KW-0066">ATP synthesis</keyword>
<keyword evidence="4 11" id="KW-0138">CF(0)</keyword>
<keyword evidence="7 11" id="KW-1133">Transmembrane helix</keyword>
<dbReference type="NCBIfam" id="TIGR01131">
    <property type="entry name" value="ATP_synt_6_or_A"/>
    <property type="match status" value="1"/>
</dbReference>
<comment type="subcellular location">
    <subcellularLocation>
        <location evidence="11 12">Cell membrane</location>
        <topology evidence="11 12">Multi-pass membrane protein</topology>
    </subcellularLocation>
    <subcellularLocation>
        <location evidence="1">Membrane</location>
        <topology evidence="1">Multi-pass membrane protein</topology>
    </subcellularLocation>
</comment>
<evidence type="ECO:0000256" key="10">
    <source>
        <dbReference type="ARBA" id="ARBA00023310"/>
    </source>
</evidence>
<feature type="transmembrane region" description="Helical" evidence="11">
    <location>
        <begin position="265"/>
        <end position="291"/>
    </location>
</feature>
<dbReference type="HOGENOM" id="CLU_693828_0_0_0"/>
<feature type="transmembrane region" description="Helical" evidence="11">
    <location>
        <begin position="353"/>
        <end position="381"/>
    </location>
</feature>
<evidence type="ECO:0000256" key="3">
    <source>
        <dbReference type="ARBA" id="ARBA00022448"/>
    </source>
</evidence>
<dbReference type="HAMAP" id="MF_01393">
    <property type="entry name" value="ATP_synth_a_bact"/>
    <property type="match status" value="1"/>
</dbReference>
<evidence type="ECO:0000256" key="12">
    <source>
        <dbReference type="RuleBase" id="RU000483"/>
    </source>
</evidence>
<evidence type="ECO:0000256" key="4">
    <source>
        <dbReference type="ARBA" id="ARBA00022547"/>
    </source>
</evidence>
<keyword evidence="6 11" id="KW-0375">Hydrogen ion transport</keyword>
<evidence type="ECO:0000256" key="11">
    <source>
        <dbReference type="HAMAP-Rule" id="MF_01393"/>
    </source>
</evidence>
<dbReference type="RefSeq" id="WP_002651914.1">
    <property type="nucleotide sequence ID" value="NZ_CH672376.1"/>
</dbReference>
<dbReference type="GO" id="GO:0045259">
    <property type="term" value="C:proton-transporting ATP synthase complex"/>
    <property type="evidence" value="ECO:0007669"/>
    <property type="project" value="UniProtKB-KW"/>
</dbReference>
<dbReference type="Pfam" id="PF00119">
    <property type="entry name" value="ATP-synt_A"/>
    <property type="match status" value="1"/>
</dbReference>
<keyword evidence="8 11" id="KW-0406">Ion transport</keyword>
<dbReference type="Proteomes" id="UP000004358">
    <property type="component" value="Unassembled WGS sequence"/>
</dbReference>
<organism evidence="13 14">
    <name type="scientific">Blastopirellula marina DSM 3645</name>
    <dbReference type="NCBI Taxonomy" id="314230"/>
    <lineage>
        <taxon>Bacteria</taxon>
        <taxon>Pseudomonadati</taxon>
        <taxon>Planctomycetota</taxon>
        <taxon>Planctomycetia</taxon>
        <taxon>Pirellulales</taxon>
        <taxon>Pirellulaceae</taxon>
        <taxon>Blastopirellula</taxon>
    </lineage>
</organism>
<dbReference type="SUPFAM" id="SSF81336">
    <property type="entry name" value="F1F0 ATP synthase subunit A"/>
    <property type="match status" value="1"/>
</dbReference>
<keyword evidence="5 11" id="KW-0812">Transmembrane</keyword>
<evidence type="ECO:0000256" key="1">
    <source>
        <dbReference type="ARBA" id="ARBA00004141"/>
    </source>
</evidence>
<dbReference type="GO" id="GO:0046933">
    <property type="term" value="F:proton-transporting ATP synthase activity, rotational mechanism"/>
    <property type="evidence" value="ECO:0007669"/>
    <property type="project" value="UniProtKB-UniRule"/>
</dbReference>
<accession>A4A1A7</accession>
<name>A4A1A7_9BACT</name>
<comment type="caution">
    <text evidence="13">The sequence shown here is derived from an EMBL/GenBank/DDBJ whole genome shotgun (WGS) entry which is preliminary data.</text>
</comment>
<evidence type="ECO:0000313" key="14">
    <source>
        <dbReference type="Proteomes" id="UP000004358"/>
    </source>
</evidence>
<keyword evidence="3 11" id="KW-0813">Transport</keyword>
<comment type="function">
    <text evidence="11 12">Key component of the proton channel; it plays a direct role in the translocation of protons across the membrane.</text>
</comment>
<dbReference type="InterPro" id="IPR000568">
    <property type="entry name" value="ATP_synth_F0_asu"/>
</dbReference>
<feature type="transmembrane region" description="Helical" evidence="11">
    <location>
        <begin position="170"/>
        <end position="189"/>
    </location>
</feature>
<gene>
    <name evidence="11" type="primary">atpB</name>
    <name evidence="13" type="ORF">DSM3645_20092</name>
</gene>
<evidence type="ECO:0000313" key="13">
    <source>
        <dbReference type="EMBL" id="EAQ77459.1"/>
    </source>
</evidence>
<dbReference type="PRINTS" id="PR00123">
    <property type="entry name" value="ATPASEA"/>
</dbReference>
<evidence type="ECO:0000256" key="7">
    <source>
        <dbReference type="ARBA" id="ARBA00022989"/>
    </source>
</evidence>
<feature type="transmembrane region" description="Helical" evidence="11">
    <location>
        <begin position="229"/>
        <end position="253"/>
    </location>
</feature>
<protein>
    <recommendedName>
        <fullName evidence="11 12">ATP synthase subunit a</fullName>
    </recommendedName>
    <alternativeName>
        <fullName evidence="11">ATP synthase F0 sector subunit a</fullName>
    </alternativeName>
    <alternativeName>
        <fullName evidence="11">F-ATPase subunit 6</fullName>
    </alternativeName>
</protein>
<dbReference type="AlphaFoldDB" id="A4A1A7"/>
<dbReference type="STRING" id="314230.DSM3645_20092"/>
<evidence type="ECO:0000256" key="5">
    <source>
        <dbReference type="ARBA" id="ARBA00022692"/>
    </source>
</evidence>
<dbReference type="eggNOG" id="COG0356">
    <property type="taxonomic scope" value="Bacteria"/>
</dbReference>
<reference evidence="13 14" key="1">
    <citation type="submission" date="2006-02" db="EMBL/GenBank/DDBJ databases">
        <authorList>
            <person name="Amann R."/>
            <person name="Ferriera S."/>
            <person name="Johnson J."/>
            <person name="Kravitz S."/>
            <person name="Halpern A."/>
            <person name="Remington K."/>
            <person name="Beeson K."/>
            <person name="Tran B."/>
            <person name="Rogers Y.-H."/>
            <person name="Friedman R."/>
            <person name="Venter J.C."/>
        </authorList>
    </citation>
    <scope>NUCLEOTIDE SEQUENCE [LARGE SCALE GENOMIC DNA]</scope>
    <source>
        <strain evidence="13 14">DSM 3645</strain>
    </source>
</reference>
<feature type="transmembrane region" description="Helical" evidence="11">
    <location>
        <begin position="324"/>
        <end position="346"/>
    </location>
</feature>
<keyword evidence="9 11" id="KW-0472">Membrane</keyword>
<dbReference type="CDD" id="cd00310">
    <property type="entry name" value="ATP-synt_Fo_a_6"/>
    <property type="match status" value="1"/>
</dbReference>
<dbReference type="GO" id="GO:0005886">
    <property type="term" value="C:plasma membrane"/>
    <property type="evidence" value="ECO:0007669"/>
    <property type="project" value="UniProtKB-SubCell"/>
</dbReference>
<evidence type="ECO:0000256" key="8">
    <source>
        <dbReference type="ARBA" id="ARBA00023065"/>
    </source>
</evidence>
<evidence type="ECO:0000256" key="9">
    <source>
        <dbReference type="ARBA" id="ARBA00023136"/>
    </source>
</evidence>